<accession>A0A5P2BVS7</accession>
<dbReference type="SUPFAM" id="SSF51621">
    <property type="entry name" value="Phosphoenolpyruvate/pyruvate domain"/>
    <property type="match status" value="1"/>
</dbReference>
<dbReference type="PANTHER" id="PTHR42905:SF16">
    <property type="entry name" value="CARBOXYPHOSPHONOENOLPYRUVATE PHOSPHONOMUTASE-LIKE PROTEIN (AFU_ORTHOLOGUE AFUA_5G07230)"/>
    <property type="match status" value="1"/>
</dbReference>
<dbReference type="InterPro" id="IPR039556">
    <property type="entry name" value="ICL/PEPM"/>
</dbReference>
<dbReference type="InterPro" id="IPR040442">
    <property type="entry name" value="Pyrv_kinase-like_dom_sf"/>
</dbReference>
<evidence type="ECO:0000313" key="2">
    <source>
        <dbReference type="Proteomes" id="UP000322927"/>
    </source>
</evidence>
<evidence type="ECO:0000313" key="1">
    <source>
        <dbReference type="EMBL" id="QES34566.1"/>
    </source>
</evidence>
<name>A0A5P2BVS7_STRVZ</name>
<dbReference type="CDD" id="cd00377">
    <property type="entry name" value="ICL_PEPM"/>
    <property type="match status" value="1"/>
</dbReference>
<dbReference type="Gene3D" id="3.20.20.60">
    <property type="entry name" value="Phosphoenolpyruvate-binding domains"/>
    <property type="match status" value="1"/>
</dbReference>
<dbReference type="OrthoDB" id="9780430at2"/>
<dbReference type="PANTHER" id="PTHR42905">
    <property type="entry name" value="PHOSPHOENOLPYRUVATE CARBOXYLASE"/>
    <property type="match status" value="1"/>
</dbReference>
<dbReference type="AlphaFoldDB" id="A0A5P2BVS7"/>
<dbReference type="Pfam" id="PF13714">
    <property type="entry name" value="PEP_mutase"/>
    <property type="match status" value="1"/>
</dbReference>
<dbReference type="InterPro" id="IPR015813">
    <property type="entry name" value="Pyrv/PenolPyrv_kinase-like_dom"/>
</dbReference>
<protein>
    <submittedName>
        <fullName evidence="1">Carboxyvinyl-carboxyphosphonate phosphorylmutase</fullName>
    </submittedName>
</protein>
<sequence length="245" mass="25653">MVSPARTLRALHHGRAPDDPLVLPGPWDAASARVFEEAGYEALATPSAGIALALGYEDGQVPPKLMFEAVGRIARAVSVPVSMDAETGYGLTAKELVDRLLEAGAVGCNLEDSCPGEGSASVLRDPHEQADWLARVRDAAGDRLVINARVDTFVRGVADPERAVERARLYLAAGADCVYPILAPPEAVPVLRAGIEGPLNVLATPDGPSPRELGGLGATRVTFGPGLLRRAMAALRDIADGVRRA</sequence>
<dbReference type="RefSeq" id="WP_150216637.1">
    <property type="nucleotide sequence ID" value="NZ_CP029192.1"/>
</dbReference>
<reference evidence="1 2" key="1">
    <citation type="submission" date="2018-05" db="EMBL/GenBank/DDBJ databases">
        <title>Streptomyces venezuelae.</title>
        <authorList>
            <person name="Kim W."/>
            <person name="Lee N."/>
            <person name="Cho B.-K."/>
        </authorList>
    </citation>
    <scope>NUCLEOTIDE SEQUENCE [LARGE SCALE GENOMIC DNA]</scope>
    <source>
        <strain evidence="1 2">ATCC 14584</strain>
    </source>
</reference>
<organism evidence="1 2">
    <name type="scientific">Streptomyces venezuelae</name>
    <dbReference type="NCBI Taxonomy" id="54571"/>
    <lineage>
        <taxon>Bacteria</taxon>
        <taxon>Bacillati</taxon>
        <taxon>Actinomycetota</taxon>
        <taxon>Actinomycetes</taxon>
        <taxon>Kitasatosporales</taxon>
        <taxon>Streptomycetaceae</taxon>
        <taxon>Streptomyces</taxon>
    </lineage>
</organism>
<dbReference type="Proteomes" id="UP000322927">
    <property type="component" value="Chromosome"/>
</dbReference>
<dbReference type="GO" id="GO:0003824">
    <property type="term" value="F:catalytic activity"/>
    <property type="evidence" value="ECO:0007669"/>
    <property type="project" value="InterPro"/>
</dbReference>
<dbReference type="EMBL" id="CP029192">
    <property type="protein sequence ID" value="QES34566.1"/>
    <property type="molecule type" value="Genomic_DNA"/>
</dbReference>
<proteinExistence type="predicted"/>
<gene>
    <name evidence="1" type="ORF">DEJ48_15225</name>
</gene>